<gene>
    <name evidence="1" type="ORF">FC46_GL000272</name>
</gene>
<dbReference type="RefSeq" id="WP_057798433.1">
    <property type="nucleotide sequence ID" value="NZ_AZFM01000012.1"/>
</dbReference>
<organism evidence="1 2">
    <name type="scientific">Lactobacillus kalixensis DSM 16043</name>
    <dbReference type="NCBI Taxonomy" id="1423763"/>
    <lineage>
        <taxon>Bacteria</taxon>
        <taxon>Bacillati</taxon>
        <taxon>Bacillota</taxon>
        <taxon>Bacilli</taxon>
        <taxon>Lactobacillales</taxon>
        <taxon>Lactobacillaceae</taxon>
        <taxon>Lactobacillus</taxon>
    </lineage>
</organism>
<evidence type="ECO:0000313" key="2">
    <source>
        <dbReference type="Proteomes" id="UP000051036"/>
    </source>
</evidence>
<dbReference type="OrthoDB" id="2320411at2"/>
<keyword evidence="2" id="KW-1185">Reference proteome</keyword>
<protein>
    <submittedName>
        <fullName evidence="1">Uncharacterized protein</fullName>
    </submittedName>
</protein>
<sequence>MRLISVKQAKALLKQMCTNKNKYHEVKLLTAKKDRSITVKNDGEKVTLIEEGYLHLEEKYSLEDISECRRAIQAAFKKEFPRSNRAYLITG</sequence>
<dbReference type="EMBL" id="AZFM01000012">
    <property type="protein sequence ID" value="KRL90261.1"/>
    <property type="molecule type" value="Genomic_DNA"/>
</dbReference>
<comment type="caution">
    <text evidence="1">The sequence shown here is derived from an EMBL/GenBank/DDBJ whole genome shotgun (WGS) entry which is preliminary data.</text>
</comment>
<dbReference type="AlphaFoldDB" id="A0A0R1UHG1"/>
<dbReference type="Proteomes" id="UP000051036">
    <property type="component" value="Unassembled WGS sequence"/>
</dbReference>
<dbReference type="STRING" id="1423763.FC46_GL000272"/>
<name>A0A0R1UHG1_9LACO</name>
<accession>A0A0R1UHG1</accession>
<evidence type="ECO:0000313" key="1">
    <source>
        <dbReference type="EMBL" id="KRL90261.1"/>
    </source>
</evidence>
<reference evidence="1 2" key="1">
    <citation type="journal article" date="2015" name="Genome Announc.">
        <title>Expanding the biotechnology potential of lactobacilli through comparative genomics of 213 strains and associated genera.</title>
        <authorList>
            <person name="Sun Z."/>
            <person name="Harris H.M."/>
            <person name="McCann A."/>
            <person name="Guo C."/>
            <person name="Argimon S."/>
            <person name="Zhang W."/>
            <person name="Yang X."/>
            <person name="Jeffery I.B."/>
            <person name="Cooney J.C."/>
            <person name="Kagawa T.F."/>
            <person name="Liu W."/>
            <person name="Song Y."/>
            <person name="Salvetti E."/>
            <person name="Wrobel A."/>
            <person name="Rasinkangas P."/>
            <person name="Parkhill J."/>
            <person name="Rea M.C."/>
            <person name="O'Sullivan O."/>
            <person name="Ritari J."/>
            <person name="Douillard F.P."/>
            <person name="Paul Ross R."/>
            <person name="Yang R."/>
            <person name="Briner A.E."/>
            <person name="Felis G.E."/>
            <person name="de Vos W.M."/>
            <person name="Barrangou R."/>
            <person name="Klaenhammer T.R."/>
            <person name="Caufield P.W."/>
            <person name="Cui Y."/>
            <person name="Zhang H."/>
            <person name="O'Toole P.W."/>
        </authorList>
    </citation>
    <scope>NUCLEOTIDE SEQUENCE [LARGE SCALE GENOMIC DNA]</scope>
    <source>
        <strain evidence="1 2">DSM 16043</strain>
    </source>
</reference>
<proteinExistence type="predicted"/>
<dbReference type="PATRIC" id="fig|1423763.3.peg.277"/>